<feature type="compositionally biased region" description="Polar residues" evidence="3">
    <location>
        <begin position="82"/>
        <end position="95"/>
    </location>
</feature>
<feature type="transmembrane region" description="Helical" evidence="4">
    <location>
        <begin position="649"/>
        <end position="673"/>
    </location>
</feature>
<proteinExistence type="predicted"/>
<dbReference type="NCBIfam" id="TIGR01760">
    <property type="entry name" value="tape_meas_TP901"/>
    <property type="match status" value="1"/>
</dbReference>
<feature type="transmembrane region" description="Helical" evidence="4">
    <location>
        <begin position="570"/>
        <end position="589"/>
    </location>
</feature>
<dbReference type="Pfam" id="PF10145">
    <property type="entry name" value="PhageMin_Tail"/>
    <property type="match status" value="1"/>
</dbReference>
<evidence type="ECO:0000313" key="7">
    <source>
        <dbReference type="Proteomes" id="UP000325606"/>
    </source>
</evidence>
<dbReference type="RefSeq" id="WP_151054595.1">
    <property type="nucleotide sequence ID" value="NZ_CP044222.1"/>
</dbReference>
<keyword evidence="2" id="KW-0175">Coiled coil</keyword>
<reference evidence="6 7" key="1">
    <citation type="submission" date="2019-09" db="EMBL/GenBank/DDBJ databases">
        <title>Nitrincola iocasae sp. nov., a bacterium isolated from the sediment collected at a cold seep field in South China Sea.</title>
        <authorList>
            <person name="Zhang H."/>
            <person name="Wang H."/>
            <person name="Li C."/>
        </authorList>
    </citation>
    <scope>NUCLEOTIDE SEQUENCE [LARGE SCALE GENOMIC DNA]</scope>
    <source>
        <strain evidence="6 7">KXZD1103</strain>
    </source>
</reference>
<dbReference type="Proteomes" id="UP000325606">
    <property type="component" value="Chromosome"/>
</dbReference>
<feature type="transmembrane region" description="Helical" evidence="4">
    <location>
        <begin position="609"/>
        <end position="628"/>
    </location>
</feature>
<accession>A0A5J6LCN0</accession>
<keyword evidence="7" id="KW-1185">Reference proteome</keyword>
<keyword evidence="4" id="KW-0812">Transmembrane</keyword>
<dbReference type="PANTHER" id="PTHR37813">
    <property type="entry name" value="FELS-2 PROPHAGE PROTEIN"/>
    <property type="match status" value="1"/>
</dbReference>
<evidence type="ECO:0000256" key="4">
    <source>
        <dbReference type="SAM" id="Phobius"/>
    </source>
</evidence>
<dbReference type="PANTHER" id="PTHR37813:SF1">
    <property type="entry name" value="FELS-2 PROPHAGE PROTEIN"/>
    <property type="match status" value="1"/>
</dbReference>
<organism evidence="6 7">
    <name type="scientific">Nitrincola iocasae</name>
    <dbReference type="NCBI Taxonomy" id="2614693"/>
    <lineage>
        <taxon>Bacteria</taxon>
        <taxon>Pseudomonadati</taxon>
        <taxon>Pseudomonadota</taxon>
        <taxon>Gammaproteobacteria</taxon>
        <taxon>Oceanospirillales</taxon>
        <taxon>Oceanospirillaceae</taxon>
        <taxon>Nitrincola</taxon>
    </lineage>
</organism>
<sequence length="889" mass="94198">MSNRRLTAELILSTIDKASAPLKKVMQGSKQTAAALRASKEQLSRLQRQQKDISSFQQLQRATKKNRTELQQASETARRLRQQLTATENPSKRLSQQYQRAAQQVNNLRQKQIRHLATLRTAKQRLGEVGIDVRQLSQHNLKLSQDIDTATRSMRRQQNELDRLTRRQERMRAASASFAATQETANHIAGAGFRAAAMGSTISYSAMRVIRPGMEFDAAMSQVQALTRLNKESEQYIALRKQARDLGASTSFSASDAAAGQGYLAMAGFTPEAIIDAMPGMLSLAKAAGIELGQAADIGSNILTGFNMSAGDMGRAGDVLVATFTRANVDLAMLGDTMKYVAPVASGLGGTLEEAAAMAGKLGDAGIQGSMAGTALRSIYSRMTAPPKAAADALAELGIQAQDAQGNLRPMTDLLSELHDKTKDLGAAQRAASFKAIAGQEAFSALAVLTNQAGTGDLQKLISELQNATGEAMRTAATQADNAAGDLLSLKSAAQDVAIELTELNDGPLRGAIQMITSIVRGTGNWIKENPVLAGTIAKVAVVAGVLLVAFGTLALAVSALMGPLAIMRWVFVAAGIRGGALGTVLTTLGRTVLPMLGHAIMWVGKAFLTNPIGLAVAAIAAAAYLIYRNWEPIKAFFTGLWQQVKEAFSGGIAGVGALLLNWSPLGILYSVIQSGLATLGIELPTQFSDFGSMLMQGLINGITGRIDQVREKITSVGSSISGWFKNILGINSPSVVFTDHGADVMAGLQQGLGNGESAVMESIVSIAGRLMEKGRELAGRLRSTLGDLKNSALDRLNTAGGWLRERLGFDQPELQPAGAGGGFQFDNRPALQPRAASTRGNSLSIGEIHVHAAPGMDAEAVARMVAMEIQRLQLQQAASTRSQLRDED</sequence>
<dbReference type="InterPro" id="IPR010090">
    <property type="entry name" value="Phage_tape_meas"/>
</dbReference>
<dbReference type="EMBL" id="CP044222">
    <property type="protein sequence ID" value="QEW06345.1"/>
    <property type="molecule type" value="Genomic_DNA"/>
</dbReference>
<keyword evidence="1" id="KW-1188">Viral release from host cell</keyword>
<dbReference type="KEGG" id="nik:F5I99_07410"/>
<feature type="transmembrane region" description="Helical" evidence="4">
    <location>
        <begin position="537"/>
        <end position="558"/>
    </location>
</feature>
<evidence type="ECO:0000259" key="5">
    <source>
        <dbReference type="Pfam" id="PF10145"/>
    </source>
</evidence>
<evidence type="ECO:0000313" key="6">
    <source>
        <dbReference type="EMBL" id="QEW06345.1"/>
    </source>
</evidence>
<feature type="coiled-coil region" evidence="2">
    <location>
        <begin position="140"/>
        <end position="174"/>
    </location>
</feature>
<dbReference type="AlphaFoldDB" id="A0A5J6LCN0"/>
<evidence type="ECO:0000256" key="1">
    <source>
        <dbReference type="ARBA" id="ARBA00022612"/>
    </source>
</evidence>
<keyword evidence="4" id="KW-1133">Transmembrane helix</keyword>
<protein>
    <submittedName>
        <fullName evidence="6">Phage tail tape measure protein</fullName>
    </submittedName>
</protein>
<feature type="domain" description="Phage tail tape measure protein" evidence="5">
    <location>
        <begin position="240"/>
        <end position="439"/>
    </location>
</feature>
<gene>
    <name evidence="6" type="ORF">F5I99_07410</name>
</gene>
<name>A0A5J6LCN0_9GAMM</name>
<feature type="region of interest" description="Disordered" evidence="3">
    <location>
        <begin position="819"/>
        <end position="839"/>
    </location>
</feature>
<evidence type="ECO:0000256" key="2">
    <source>
        <dbReference type="SAM" id="Coils"/>
    </source>
</evidence>
<evidence type="ECO:0000256" key="3">
    <source>
        <dbReference type="SAM" id="MobiDB-lite"/>
    </source>
</evidence>
<feature type="region of interest" description="Disordered" evidence="3">
    <location>
        <begin position="56"/>
        <end position="95"/>
    </location>
</feature>
<keyword evidence="4" id="KW-0472">Membrane</keyword>